<comment type="caution">
    <text evidence="1">The sequence shown here is derived from an EMBL/GenBank/DDBJ whole genome shotgun (WGS) entry which is preliminary data.</text>
</comment>
<dbReference type="EMBL" id="JAUEPU010000019">
    <property type="protein sequence ID" value="KAK0495009.1"/>
    <property type="molecule type" value="Genomic_DNA"/>
</dbReference>
<reference evidence="1" key="1">
    <citation type="submission" date="2023-06" db="EMBL/GenBank/DDBJ databases">
        <authorList>
            <consortium name="Lawrence Berkeley National Laboratory"/>
            <person name="Ahrendt S."/>
            <person name="Sahu N."/>
            <person name="Indic B."/>
            <person name="Wong-Bajracharya J."/>
            <person name="Merenyi Z."/>
            <person name="Ke H.-M."/>
            <person name="Monk M."/>
            <person name="Kocsube S."/>
            <person name="Drula E."/>
            <person name="Lipzen A."/>
            <person name="Balint B."/>
            <person name="Henrissat B."/>
            <person name="Andreopoulos B."/>
            <person name="Martin F.M."/>
            <person name="Harder C.B."/>
            <person name="Rigling D."/>
            <person name="Ford K.L."/>
            <person name="Foster G.D."/>
            <person name="Pangilinan J."/>
            <person name="Papanicolaou A."/>
            <person name="Barry K."/>
            <person name="LaButti K."/>
            <person name="Viragh M."/>
            <person name="Koriabine M."/>
            <person name="Yan M."/>
            <person name="Riley R."/>
            <person name="Champramary S."/>
            <person name="Plett K.L."/>
            <person name="Tsai I.J."/>
            <person name="Slot J."/>
            <person name="Sipos G."/>
            <person name="Plett J."/>
            <person name="Nagy L.G."/>
            <person name="Grigoriev I.V."/>
        </authorList>
    </citation>
    <scope>NUCLEOTIDE SEQUENCE</scope>
    <source>
        <strain evidence="1">HWK02</strain>
    </source>
</reference>
<organism evidence="1 2">
    <name type="scientific">Armillaria luteobubalina</name>
    <dbReference type="NCBI Taxonomy" id="153913"/>
    <lineage>
        <taxon>Eukaryota</taxon>
        <taxon>Fungi</taxon>
        <taxon>Dikarya</taxon>
        <taxon>Basidiomycota</taxon>
        <taxon>Agaricomycotina</taxon>
        <taxon>Agaricomycetes</taxon>
        <taxon>Agaricomycetidae</taxon>
        <taxon>Agaricales</taxon>
        <taxon>Marasmiineae</taxon>
        <taxon>Physalacriaceae</taxon>
        <taxon>Armillaria</taxon>
    </lineage>
</organism>
<proteinExistence type="predicted"/>
<keyword evidence="2" id="KW-1185">Reference proteome</keyword>
<dbReference type="AlphaFoldDB" id="A0AA39Q3C4"/>
<dbReference type="Proteomes" id="UP001175228">
    <property type="component" value="Unassembled WGS sequence"/>
</dbReference>
<sequence>MLTALSCSFGIADTHGGSPGSWRVYDVSCKPILTVFADNPCIAGAFSCSPAPIAFTALHLNGATYTCVPDVNSETCEEGSNKGIQFCCRSDGN</sequence>
<name>A0AA39Q3C4_9AGAR</name>
<evidence type="ECO:0000313" key="1">
    <source>
        <dbReference type="EMBL" id="KAK0495009.1"/>
    </source>
</evidence>
<gene>
    <name evidence="1" type="ORF">EDD18DRAFT_290613</name>
</gene>
<evidence type="ECO:0000313" key="2">
    <source>
        <dbReference type="Proteomes" id="UP001175228"/>
    </source>
</evidence>
<accession>A0AA39Q3C4</accession>
<protein>
    <submittedName>
        <fullName evidence="1">Uncharacterized protein</fullName>
    </submittedName>
</protein>